<organism evidence="1 2">
    <name type="scientific">Candidatus Scalindua rubra</name>
    <dbReference type="NCBI Taxonomy" id="1872076"/>
    <lineage>
        <taxon>Bacteria</taxon>
        <taxon>Pseudomonadati</taxon>
        <taxon>Planctomycetota</taxon>
        <taxon>Candidatus Brocadiia</taxon>
        <taxon>Candidatus Brocadiales</taxon>
        <taxon>Candidatus Scalinduaceae</taxon>
        <taxon>Candidatus Scalindua</taxon>
    </lineage>
</organism>
<comment type="caution">
    <text evidence="1">The sequence shown here is derived from an EMBL/GenBank/DDBJ whole genome shotgun (WGS) entry which is preliminary data.</text>
</comment>
<proteinExistence type="predicted"/>
<sequence length="94" mass="11284">MKAESIYTHKRIHPNGDIVEVKVWKVARSMDKPHGFKYSLAFIRGGKRVVGYDNAERKGDHRHYKDKEYPYTFEDVDKLFKDFFEDIRRFKNEG</sequence>
<gene>
    <name evidence="1" type="ORF">SCARUB_01201</name>
</gene>
<evidence type="ECO:0000313" key="2">
    <source>
        <dbReference type="Proteomes" id="UP000094056"/>
    </source>
</evidence>
<protein>
    <submittedName>
        <fullName evidence="1">Uncharacterized protein</fullName>
    </submittedName>
</protein>
<reference evidence="1 2" key="1">
    <citation type="submission" date="2016-07" db="EMBL/GenBank/DDBJ databases">
        <title>Draft genome of Scalindua rubra, obtained from a brine-seawater interface in the Red Sea, sheds light on salt adaptation in anammox bacteria.</title>
        <authorList>
            <person name="Speth D.R."/>
            <person name="Lagkouvardos I."/>
            <person name="Wang Y."/>
            <person name="Qian P.-Y."/>
            <person name="Dutilh B.E."/>
            <person name="Jetten M.S."/>
        </authorList>
    </citation>
    <scope>NUCLEOTIDE SEQUENCE [LARGE SCALE GENOMIC DNA]</scope>
    <source>
        <strain evidence="1">BSI-1</strain>
    </source>
</reference>
<name>A0A1E3XDG3_9BACT</name>
<dbReference type="EMBL" id="MAYW01000022">
    <property type="protein sequence ID" value="ODS33681.1"/>
    <property type="molecule type" value="Genomic_DNA"/>
</dbReference>
<dbReference type="Proteomes" id="UP000094056">
    <property type="component" value="Unassembled WGS sequence"/>
</dbReference>
<evidence type="ECO:0000313" key="1">
    <source>
        <dbReference type="EMBL" id="ODS33681.1"/>
    </source>
</evidence>
<accession>A0A1E3XDG3</accession>
<dbReference type="Pfam" id="PF20126">
    <property type="entry name" value="TumE"/>
    <property type="match status" value="1"/>
</dbReference>
<dbReference type="InterPro" id="IPR045397">
    <property type="entry name" value="TumE-like"/>
</dbReference>
<dbReference type="AlphaFoldDB" id="A0A1E3XDG3"/>